<name>A0A445DIU7_ARAHY</name>
<comment type="caution">
    <text evidence="2">The sequence shown here is derived from an EMBL/GenBank/DDBJ whole genome shotgun (WGS) entry which is preliminary data.</text>
</comment>
<reference evidence="2 3" key="1">
    <citation type="submission" date="2019-01" db="EMBL/GenBank/DDBJ databases">
        <title>Sequencing of cultivated peanut Arachis hypogaea provides insights into genome evolution and oil improvement.</title>
        <authorList>
            <person name="Chen X."/>
        </authorList>
    </citation>
    <scope>NUCLEOTIDE SEQUENCE [LARGE SCALE GENOMIC DNA]</scope>
    <source>
        <strain evidence="3">cv. Fuhuasheng</strain>
        <tissue evidence="2">Leaves</tissue>
    </source>
</reference>
<evidence type="ECO:0000313" key="3">
    <source>
        <dbReference type="Proteomes" id="UP000289738"/>
    </source>
</evidence>
<dbReference type="AlphaFoldDB" id="A0A445DIU7"/>
<accession>A0A445DIU7</accession>
<proteinExistence type="predicted"/>
<organism evidence="2 3">
    <name type="scientific">Arachis hypogaea</name>
    <name type="common">Peanut</name>
    <dbReference type="NCBI Taxonomy" id="3818"/>
    <lineage>
        <taxon>Eukaryota</taxon>
        <taxon>Viridiplantae</taxon>
        <taxon>Streptophyta</taxon>
        <taxon>Embryophyta</taxon>
        <taxon>Tracheophyta</taxon>
        <taxon>Spermatophyta</taxon>
        <taxon>Magnoliopsida</taxon>
        <taxon>eudicotyledons</taxon>
        <taxon>Gunneridae</taxon>
        <taxon>Pentapetalae</taxon>
        <taxon>rosids</taxon>
        <taxon>fabids</taxon>
        <taxon>Fabales</taxon>
        <taxon>Fabaceae</taxon>
        <taxon>Papilionoideae</taxon>
        <taxon>50 kb inversion clade</taxon>
        <taxon>dalbergioids sensu lato</taxon>
        <taxon>Dalbergieae</taxon>
        <taxon>Pterocarpus clade</taxon>
        <taxon>Arachis</taxon>
    </lineage>
</organism>
<keyword evidence="3" id="KW-1185">Reference proteome</keyword>
<dbReference type="EMBL" id="SDMP01000004">
    <property type="protein sequence ID" value="RYR63147.1"/>
    <property type="molecule type" value="Genomic_DNA"/>
</dbReference>
<dbReference type="Proteomes" id="UP000289738">
    <property type="component" value="Chromosome A04"/>
</dbReference>
<protein>
    <submittedName>
        <fullName evidence="2">Uncharacterized protein</fullName>
    </submittedName>
</protein>
<evidence type="ECO:0000256" key="1">
    <source>
        <dbReference type="SAM" id="MobiDB-lite"/>
    </source>
</evidence>
<feature type="region of interest" description="Disordered" evidence="1">
    <location>
        <begin position="40"/>
        <end position="70"/>
    </location>
</feature>
<sequence length="219" mass="24667">MELSAEVGHSSGGSYVHSTYVQDVRPLTPPPIHVAILVDEAEEGEEESNEDYMADSADSDLSDSGDEDEYVPETPVLTVAHHVLPPPLLISTLSAVASHYHSLDLDAIHERTPFLDTGEEDYNLDGGVEFQVGHEFRSREAMLQGMKNYSIQRSAEYRVIELDWLNYHVQYRQDENECQWSLHVAFRQNLEYCQSRASDTSLKLLIVQARPGTSGTWMP</sequence>
<gene>
    <name evidence="2" type="ORF">Ahy_A04g020941</name>
</gene>
<evidence type="ECO:0000313" key="2">
    <source>
        <dbReference type="EMBL" id="RYR63147.1"/>
    </source>
</evidence>